<dbReference type="InterPro" id="IPR045117">
    <property type="entry name" value="ATXN2-like"/>
</dbReference>
<accession>A0ABR2MUR5</accession>
<protein>
    <recommendedName>
        <fullName evidence="1">Ataxin 2 SM domain-containing protein</fullName>
    </recommendedName>
</protein>
<dbReference type="PANTHER" id="PTHR12854">
    <property type="entry name" value="ATAXIN 2-RELATED"/>
    <property type="match status" value="1"/>
</dbReference>
<reference evidence="2 3" key="1">
    <citation type="journal article" date="2022" name="Nat. Plants">
        <title>Genomes of leafy and leafless Platanthera orchids illuminate the evolution of mycoheterotrophy.</title>
        <authorList>
            <person name="Li M.H."/>
            <person name="Liu K.W."/>
            <person name="Li Z."/>
            <person name="Lu H.C."/>
            <person name="Ye Q.L."/>
            <person name="Zhang D."/>
            <person name="Wang J.Y."/>
            <person name="Li Y.F."/>
            <person name="Zhong Z.M."/>
            <person name="Liu X."/>
            <person name="Yu X."/>
            <person name="Liu D.K."/>
            <person name="Tu X.D."/>
            <person name="Liu B."/>
            <person name="Hao Y."/>
            <person name="Liao X.Y."/>
            <person name="Jiang Y.T."/>
            <person name="Sun W.H."/>
            <person name="Chen J."/>
            <person name="Chen Y.Q."/>
            <person name="Ai Y."/>
            <person name="Zhai J.W."/>
            <person name="Wu S.S."/>
            <person name="Zhou Z."/>
            <person name="Hsiao Y.Y."/>
            <person name="Wu W.L."/>
            <person name="Chen Y.Y."/>
            <person name="Lin Y.F."/>
            <person name="Hsu J.L."/>
            <person name="Li C.Y."/>
            <person name="Wang Z.W."/>
            <person name="Zhao X."/>
            <person name="Zhong W.Y."/>
            <person name="Ma X.K."/>
            <person name="Ma L."/>
            <person name="Huang J."/>
            <person name="Chen G.Z."/>
            <person name="Huang M.Z."/>
            <person name="Huang L."/>
            <person name="Peng D.H."/>
            <person name="Luo Y.B."/>
            <person name="Zou S.Q."/>
            <person name="Chen S.P."/>
            <person name="Lan S."/>
            <person name="Tsai W.C."/>
            <person name="Van de Peer Y."/>
            <person name="Liu Z.J."/>
        </authorList>
    </citation>
    <scope>NUCLEOTIDE SEQUENCE [LARGE SCALE GENOMIC DNA]</scope>
    <source>
        <strain evidence="2">Lor288</strain>
    </source>
</reference>
<dbReference type="InterPro" id="IPR025852">
    <property type="entry name" value="SM_dom_ATX"/>
</dbReference>
<dbReference type="Pfam" id="PF14438">
    <property type="entry name" value="SM-ATX"/>
    <property type="match status" value="1"/>
</dbReference>
<gene>
    <name evidence="2" type="ORF">KSP40_PGU014097</name>
</gene>
<name>A0ABR2MUR5_9ASPA</name>
<evidence type="ECO:0000313" key="3">
    <source>
        <dbReference type="Proteomes" id="UP001412067"/>
    </source>
</evidence>
<sequence length="167" mass="17917">MGCRNGEAETAVELPASDSGNALLLATVSTVGLLVEVQVKDGSLYSGVFHTASVDEGYGIVLKKAMMIEKGKCNSALEVGALVDTLVVLSNDLVQVIVKDFLLPMEGDICYSVGDRSCLEIDTIDSSGTDATSRILHFIVCRVENLSGRNLRPTKYMLRGCFCSFRS</sequence>
<comment type="caution">
    <text evidence="2">The sequence shown here is derived from an EMBL/GenBank/DDBJ whole genome shotgun (WGS) entry which is preliminary data.</text>
</comment>
<dbReference type="Proteomes" id="UP001412067">
    <property type="component" value="Unassembled WGS sequence"/>
</dbReference>
<keyword evidence="3" id="KW-1185">Reference proteome</keyword>
<evidence type="ECO:0000259" key="1">
    <source>
        <dbReference type="Pfam" id="PF14438"/>
    </source>
</evidence>
<organism evidence="2 3">
    <name type="scientific">Platanthera guangdongensis</name>
    <dbReference type="NCBI Taxonomy" id="2320717"/>
    <lineage>
        <taxon>Eukaryota</taxon>
        <taxon>Viridiplantae</taxon>
        <taxon>Streptophyta</taxon>
        <taxon>Embryophyta</taxon>
        <taxon>Tracheophyta</taxon>
        <taxon>Spermatophyta</taxon>
        <taxon>Magnoliopsida</taxon>
        <taxon>Liliopsida</taxon>
        <taxon>Asparagales</taxon>
        <taxon>Orchidaceae</taxon>
        <taxon>Orchidoideae</taxon>
        <taxon>Orchideae</taxon>
        <taxon>Orchidinae</taxon>
        <taxon>Platanthera</taxon>
    </lineage>
</organism>
<dbReference type="EMBL" id="JBBWWR010000005">
    <property type="protein sequence ID" value="KAK8967354.1"/>
    <property type="molecule type" value="Genomic_DNA"/>
</dbReference>
<proteinExistence type="predicted"/>
<evidence type="ECO:0000313" key="2">
    <source>
        <dbReference type="EMBL" id="KAK8967354.1"/>
    </source>
</evidence>
<feature type="domain" description="Ataxin 2 SM" evidence="1">
    <location>
        <begin position="22"/>
        <end position="99"/>
    </location>
</feature>
<dbReference type="PANTHER" id="PTHR12854:SF12">
    <property type="entry name" value="POLYADENYLATE-BINDING PROTEIN INTERACTING PROTEIN"/>
    <property type="match status" value="1"/>
</dbReference>